<gene>
    <name evidence="1" type="ORF">HMPREF1064_02829</name>
</gene>
<keyword evidence="2" id="KW-1185">Reference proteome</keyword>
<organism evidence="1 2">
    <name type="scientific">Phocaeicola dorei CL02T12C06</name>
    <dbReference type="NCBI Taxonomy" id="997876"/>
    <lineage>
        <taxon>Bacteria</taxon>
        <taxon>Pseudomonadati</taxon>
        <taxon>Bacteroidota</taxon>
        <taxon>Bacteroidia</taxon>
        <taxon>Bacteroidales</taxon>
        <taxon>Bacteroidaceae</taxon>
        <taxon>Phocaeicola</taxon>
    </lineage>
</organism>
<comment type="caution">
    <text evidence="1">The sequence shown here is derived from an EMBL/GenBank/DDBJ whole genome shotgun (WGS) entry which is preliminary data.</text>
</comment>
<evidence type="ECO:0000313" key="1">
    <source>
        <dbReference type="EMBL" id="EIY32286.1"/>
    </source>
</evidence>
<reference evidence="1 2" key="1">
    <citation type="submission" date="2012-02" db="EMBL/GenBank/DDBJ databases">
        <title>The Genome Sequence of Bacteroides dorei CL02T12C06.</title>
        <authorList>
            <consortium name="The Broad Institute Genome Sequencing Platform"/>
            <person name="Earl A."/>
            <person name="Ward D."/>
            <person name="Feldgarden M."/>
            <person name="Gevers D."/>
            <person name="Zitomersky N.L."/>
            <person name="Coyne M.J."/>
            <person name="Comstock L.E."/>
            <person name="Young S.K."/>
            <person name="Zeng Q."/>
            <person name="Gargeya S."/>
            <person name="Fitzgerald M."/>
            <person name="Haas B."/>
            <person name="Abouelleil A."/>
            <person name="Alvarado L."/>
            <person name="Arachchi H.M."/>
            <person name="Berlin A."/>
            <person name="Chapman S.B."/>
            <person name="Gearin G."/>
            <person name="Goldberg J."/>
            <person name="Griggs A."/>
            <person name="Gujja S."/>
            <person name="Hansen M."/>
            <person name="Heiman D."/>
            <person name="Howarth C."/>
            <person name="Larimer J."/>
            <person name="Lui A."/>
            <person name="MacDonald P.J.P."/>
            <person name="McCowen C."/>
            <person name="Montmayeur A."/>
            <person name="Murphy C."/>
            <person name="Neiman D."/>
            <person name="Pearson M."/>
            <person name="Priest M."/>
            <person name="Roberts A."/>
            <person name="Saif S."/>
            <person name="Shea T."/>
            <person name="Sisk P."/>
            <person name="Stolte C."/>
            <person name="Sykes S."/>
            <person name="Wortman J."/>
            <person name="Nusbaum C."/>
            <person name="Birren B."/>
        </authorList>
    </citation>
    <scope>NUCLEOTIDE SEQUENCE [LARGE SCALE GENOMIC DNA]</scope>
    <source>
        <strain evidence="1 2">CL02T12C06</strain>
    </source>
</reference>
<dbReference type="Proteomes" id="UP000005974">
    <property type="component" value="Unassembled WGS sequence"/>
</dbReference>
<evidence type="ECO:0000313" key="2">
    <source>
        <dbReference type="Proteomes" id="UP000005974"/>
    </source>
</evidence>
<accession>I9QRI7</accession>
<protein>
    <submittedName>
        <fullName evidence="1">Uncharacterized protein</fullName>
    </submittedName>
</protein>
<sequence length="55" mass="6150">MSLLAGRKVLCSLDRGGVKSDLLRPSLVLRCLRGRKRLLLSLAKCIFAKVKSFFD</sequence>
<name>I9QRI7_9BACT</name>
<dbReference type="HOGENOM" id="CLU_3022260_0_0_10"/>
<dbReference type="EMBL" id="AGXJ01000051">
    <property type="protein sequence ID" value="EIY32286.1"/>
    <property type="molecule type" value="Genomic_DNA"/>
</dbReference>
<dbReference type="AlphaFoldDB" id="I9QRI7"/>
<proteinExistence type="predicted"/>